<keyword evidence="3" id="KW-0223">Dioxygenase</keyword>
<dbReference type="GO" id="GO:0005783">
    <property type="term" value="C:endoplasmic reticulum"/>
    <property type="evidence" value="ECO:0007669"/>
    <property type="project" value="TreeGrafter"/>
</dbReference>
<keyword evidence="2" id="KW-0479">Metal-binding</keyword>
<comment type="caution">
    <text evidence="8">The sequence shown here is derived from an EMBL/GenBank/DDBJ whole genome shotgun (WGS) entry which is preliminary data.</text>
</comment>
<reference evidence="8 9" key="1">
    <citation type="journal article" date="2014" name="Genome Announc.">
        <title>Trypanosoma cruzi Clone Dm28c Draft Genome Sequence.</title>
        <authorList>
            <person name="Grisard E.C."/>
            <person name="Teixeira S.M."/>
            <person name="de Almeida L.G."/>
            <person name="Stoco P.H."/>
            <person name="Gerber A.L."/>
            <person name="Talavera-Lopez C."/>
            <person name="Lima O.C."/>
            <person name="Andersson B."/>
            <person name="de Vasconcelos A.T."/>
        </authorList>
    </citation>
    <scope>NUCLEOTIDE SEQUENCE [LARGE SCALE GENOMIC DNA]</scope>
    <source>
        <strain evidence="8 9">Dm28c</strain>
    </source>
</reference>
<dbReference type="InterPro" id="IPR006620">
    <property type="entry name" value="Pro_4_hyd_alph"/>
</dbReference>
<feature type="domain" description="Prolyl 4-hydroxylase alpha subunit" evidence="7">
    <location>
        <begin position="104"/>
        <end position="326"/>
    </location>
</feature>
<proteinExistence type="predicted"/>
<accession>V5D783</accession>
<dbReference type="PANTHER" id="PTHR10869">
    <property type="entry name" value="PROLYL 4-HYDROXYLASE ALPHA SUBUNIT"/>
    <property type="match status" value="1"/>
</dbReference>
<evidence type="ECO:0000256" key="3">
    <source>
        <dbReference type="ARBA" id="ARBA00022964"/>
    </source>
</evidence>
<dbReference type="Pfam" id="PF13640">
    <property type="entry name" value="2OG-FeII_Oxy_3"/>
    <property type="match status" value="1"/>
</dbReference>
<evidence type="ECO:0000256" key="6">
    <source>
        <dbReference type="SAM" id="Phobius"/>
    </source>
</evidence>
<keyword evidence="4" id="KW-0560">Oxidoreductase</keyword>
<keyword evidence="6" id="KW-0472">Membrane</keyword>
<dbReference type="FunFam" id="2.60.120.620:FF:000037">
    <property type="entry name" value="Phytanoyl-CoA_dioxygenase_(PhyH)/2OG-Fe(II )_oxygenase_superfamily_-_putative"/>
    <property type="match status" value="1"/>
</dbReference>
<keyword evidence="6" id="KW-0812">Transmembrane</keyword>
<name>V5D783_TRYCR</name>
<dbReference type="InterPro" id="IPR045054">
    <property type="entry name" value="P4HA-like"/>
</dbReference>
<protein>
    <recommendedName>
        <fullName evidence="7">Prolyl 4-hydroxylase alpha subunit domain-containing protein</fullName>
    </recommendedName>
</protein>
<evidence type="ECO:0000256" key="4">
    <source>
        <dbReference type="ARBA" id="ARBA00023002"/>
    </source>
</evidence>
<evidence type="ECO:0000313" key="9">
    <source>
        <dbReference type="Proteomes" id="UP000017861"/>
    </source>
</evidence>
<dbReference type="InterPro" id="IPR044862">
    <property type="entry name" value="Pro_4_hyd_alph_FE2OG_OXY"/>
</dbReference>
<dbReference type="EMBL" id="AYLP01000132">
    <property type="protein sequence ID" value="ESS63336.1"/>
    <property type="molecule type" value="Genomic_DNA"/>
</dbReference>
<dbReference type="Gene3D" id="2.60.120.620">
    <property type="entry name" value="q2cbj1_9rhob like domain"/>
    <property type="match status" value="1"/>
</dbReference>
<dbReference type="VEuPathDB" id="TriTrypDB:TCDM_08879"/>
<keyword evidence="6" id="KW-1133">Transmembrane helix</keyword>
<evidence type="ECO:0000256" key="1">
    <source>
        <dbReference type="ARBA" id="ARBA00001961"/>
    </source>
</evidence>
<feature type="transmembrane region" description="Helical" evidence="6">
    <location>
        <begin position="12"/>
        <end position="30"/>
    </location>
</feature>
<organism evidence="8 9">
    <name type="scientific">Trypanosoma cruzi Dm28c</name>
    <dbReference type="NCBI Taxonomy" id="1416333"/>
    <lineage>
        <taxon>Eukaryota</taxon>
        <taxon>Discoba</taxon>
        <taxon>Euglenozoa</taxon>
        <taxon>Kinetoplastea</taxon>
        <taxon>Metakinetoplastina</taxon>
        <taxon>Trypanosomatida</taxon>
        <taxon>Trypanosomatidae</taxon>
        <taxon>Trypanosoma</taxon>
        <taxon>Schizotrypanum</taxon>
    </lineage>
</organism>
<dbReference type="Proteomes" id="UP000017861">
    <property type="component" value="Unassembled WGS sequence"/>
</dbReference>
<dbReference type="GO" id="GO:0005506">
    <property type="term" value="F:iron ion binding"/>
    <property type="evidence" value="ECO:0007669"/>
    <property type="project" value="InterPro"/>
</dbReference>
<dbReference type="AlphaFoldDB" id="V5D783"/>
<dbReference type="PANTHER" id="PTHR10869:SF246">
    <property type="entry name" value="TRANSMEMBRANE PROLYL 4-HYDROXYLASE"/>
    <property type="match status" value="1"/>
</dbReference>
<dbReference type="GO" id="GO:0031418">
    <property type="term" value="F:L-ascorbic acid binding"/>
    <property type="evidence" value="ECO:0007669"/>
    <property type="project" value="InterPro"/>
</dbReference>
<dbReference type="OrthoDB" id="69177at2759"/>
<keyword evidence="5" id="KW-0408">Iron</keyword>
<evidence type="ECO:0000259" key="7">
    <source>
        <dbReference type="SMART" id="SM00702"/>
    </source>
</evidence>
<evidence type="ECO:0000256" key="5">
    <source>
        <dbReference type="ARBA" id="ARBA00023004"/>
    </source>
</evidence>
<evidence type="ECO:0000256" key="2">
    <source>
        <dbReference type="ARBA" id="ARBA00022723"/>
    </source>
</evidence>
<sequence>MSLFSFCTEYYMALFLLNFFFPCGYFYFYFASGLCIRIYTFFDFPRSFCGAQFYEGACVCACVMYSYNNIVDKGEPLKKDVIDRVPLEIAPTEVVLQSRVDERVEVLVVENFLSAAECDRIIAACEEVGYTFWRQKDANAACDAGQRSGETEARAFRVVDTIEACFPQLTRTLSERIQRVVHLEPKLFGPSVTDSEDMFARDLAGTWVPLSLSSNLLLGKYGPGGHFSPHIDGSTVVDLNTRSLYTLLIYLNHCACGGETAIFMGEQADVLELDPQTDKYVGKKEKRVGAVYPKKGSAAFFFCDVLHEGTPVGEGCCKYILRGDFLYRRDPPILTTENDKKAFDLYEQARVAESNGNAMLACELFQRVRKLSNGVAELYQL</sequence>
<evidence type="ECO:0000313" key="8">
    <source>
        <dbReference type="EMBL" id="ESS63336.1"/>
    </source>
</evidence>
<dbReference type="SMART" id="SM00702">
    <property type="entry name" value="P4Hc"/>
    <property type="match status" value="1"/>
</dbReference>
<comment type="cofactor">
    <cofactor evidence="1">
        <name>L-ascorbate</name>
        <dbReference type="ChEBI" id="CHEBI:38290"/>
    </cofactor>
</comment>
<dbReference type="GO" id="GO:0004656">
    <property type="term" value="F:procollagen-proline 4-dioxygenase activity"/>
    <property type="evidence" value="ECO:0007669"/>
    <property type="project" value="TreeGrafter"/>
</dbReference>
<gene>
    <name evidence="8" type="ORF">TCDM_08879</name>
</gene>